<dbReference type="InterPro" id="IPR029069">
    <property type="entry name" value="HotDog_dom_sf"/>
</dbReference>
<dbReference type="InterPro" id="IPR013114">
    <property type="entry name" value="FabA_FabZ"/>
</dbReference>
<proteinExistence type="inferred from homology"/>
<comment type="function">
    <text evidence="8 9">Involved in unsaturated fatty acids biosynthesis. Catalyzes the dehydration of short chain beta-hydroxyacyl-ACPs and long chain saturated and unsaturated beta-hydroxyacyl-ACPs.</text>
</comment>
<dbReference type="EC" id="4.2.1.59" evidence="9"/>
<dbReference type="Gene3D" id="3.10.129.10">
    <property type="entry name" value="Hotdog Thioesterase"/>
    <property type="match status" value="1"/>
</dbReference>
<dbReference type="FunFam" id="3.10.129.10:FF:000001">
    <property type="entry name" value="3-hydroxyacyl-[acyl-carrier-protein] dehydratase FabZ"/>
    <property type="match status" value="1"/>
</dbReference>
<dbReference type="AlphaFoldDB" id="A0A5B0VQ07"/>
<reference evidence="10 11" key="1">
    <citation type="submission" date="2019-07" db="EMBL/GenBank/DDBJ databases">
        <title>The Draft Genome Sequence of Rhizobium tropici SARCC-755 Associated with Superior Nodulation on Pigeonpea (Cajanus cajan (L.) Millsp.).</title>
        <authorList>
            <person name="Bopape F.L."/>
            <person name="Hassen A.I."/>
            <person name="Swanevelder Z.H."/>
            <person name="Gwata E.T."/>
        </authorList>
    </citation>
    <scope>NUCLEOTIDE SEQUENCE [LARGE SCALE GENOMIC DNA]</scope>
    <source>
        <strain evidence="10 11">SARCC-755</strain>
    </source>
</reference>
<evidence type="ECO:0000256" key="4">
    <source>
        <dbReference type="ARBA" id="ARBA00022516"/>
    </source>
</evidence>
<dbReference type="GO" id="GO:0009245">
    <property type="term" value="P:lipid A biosynthetic process"/>
    <property type="evidence" value="ECO:0007669"/>
    <property type="project" value="UniProtKB-UniRule"/>
</dbReference>
<sequence length="157" mass="17184">MTEEAKASLSSADVLEIMKLLPHRYPFLMVDKIIEIDSDNSAIGIKNVTANEPQFTGHFPGSPIMPGVLLIEGMAQTAGAICARKDGIGGNLVYFMTIDNARFRKPVVPGDRVEFHVVKQKQRGTIWKFHCDAKVDGSLVAEADIGAMIVRKDQDEA</sequence>
<dbReference type="GO" id="GO:0005737">
    <property type="term" value="C:cytoplasm"/>
    <property type="evidence" value="ECO:0007669"/>
    <property type="project" value="UniProtKB-SubCell"/>
</dbReference>
<comment type="subcellular location">
    <subcellularLocation>
        <location evidence="1 9">Cytoplasm</location>
    </subcellularLocation>
</comment>
<dbReference type="OrthoDB" id="9772788at2"/>
<feature type="active site" evidence="9">
    <location>
        <position position="58"/>
    </location>
</feature>
<evidence type="ECO:0000313" key="10">
    <source>
        <dbReference type="EMBL" id="KAA1176800.1"/>
    </source>
</evidence>
<protein>
    <recommendedName>
        <fullName evidence="9">3-hydroxyacyl-[acyl-carrier-protein] dehydratase FabZ</fullName>
        <ecNumber evidence="9">4.2.1.59</ecNumber>
    </recommendedName>
    <alternativeName>
        <fullName evidence="9">(3R)-hydroxymyristoyl-[acyl-carrier-protein] dehydratase</fullName>
        <shortName evidence="9">(3R)-hydroxymyristoyl-ACP dehydrase</shortName>
    </alternativeName>
    <alternativeName>
        <fullName evidence="9">Beta-hydroxyacyl-ACP dehydratase</fullName>
    </alternativeName>
</protein>
<evidence type="ECO:0000256" key="7">
    <source>
        <dbReference type="ARBA" id="ARBA00023239"/>
    </source>
</evidence>
<evidence type="ECO:0000256" key="1">
    <source>
        <dbReference type="ARBA" id="ARBA00004496"/>
    </source>
</evidence>
<gene>
    <name evidence="9 10" type="primary">fabZ</name>
    <name evidence="10" type="ORF">FP026_26785</name>
</gene>
<keyword evidence="3 9" id="KW-0963">Cytoplasm</keyword>
<dbReference type="RefSeq" id="WP_149637607.1">
    <property type="nucleotide sequence ID" value="NZ_VNIP01000015.1"/>
</dbReference>
<dbReference type="Pfam" id="PF07977">
    <property type="entry name" value="FabA"/>
    <property type="match status" value="1"/>
</dbReference>
<dbReference type="EMBL" id="VNIP01000015">
    <property type="protein sequence ID" value="KAA1176800.1"/>
    <property type="molecule type" value="Genomic_DNA"/>
</dbReference>
<keyword evidence="7 9" id="KW-0456">Lyase</keyword>
<dbReference type="Proteomes" id="UP000323608">
    <property type="component" value="Unassembled WGS sequence"/>
</dbReference>
<evidence type="ECO:0000256" key="8">
    <source>
        <dbReference type="ARBA" id="ARBA00025049"/>
    </source>
</evidence>
<evidence type="ECO:0000256" key="6">
    <source>
        <dbReference type="ARBA" id="ARBA00023098"/>
    </source>
</evidence>
<dbReference type="SUPFAM" id="SSF54637">
    <property type="entry name" value="Thioesterase/thiol ester dehydrase-isomerase"/>
    <property type="match status" value="1"/>
</dbReference>
<comment type="similarity">
    <text evidence="2 9">Belongs to the thioester dehydratase family. FabZ subfamily.</text>
</comment>
<comment type="caution">
    <text evidence="10">The sequence shown here is derived from an EMBL/GenBank/DDBJ whole genome shotgun (WGS) entry which is preliminary data.</text>
</comment>
<dbReference type="NCBIfam" id="NF000582">
    <property type="entry name" value="PRK00006.1"/>
    <property type="match status" value="1"/>
</dbReference>
<dbReference type="InterPro" id="IPR010084">
    <property type="entry name" value="FabZ"/>
</dbReference>
<dbReference type="NCBIfam" id="TIGR01750">
    <property type="entry name" value="fabZ"/>
    <property type="match status" value="1"/>
</dbReference>
<dbReference type="PANTHER" id="PTHR30272">
    <property type="entry name" value="3-HYDROXYACYL-[ACYL-CARRIER-PROTEIN] DEHYDRATASE"/>
    <property type="match status" value="1"/>
</dbReference>
<evidence type="ECO:0000256" key="5">
    <source>
        <dbReference type="ARBA" id="ARBA00022556"/>
    </source>
</evidence>
<dbReference type="GO" id="GO:0006633">
    <property type="term" value="P:fatty acid biosynthetic process"/>
    <property type="evidence" value="ECO:0007669"/>
    <property type="project" value="UniProtKB-UniRule"/>
</dbReference>
<dbReference type="GO" id="GO:0019171">
    <property type="term" value="F:(3R)-hydroxyacyl-[acyl-carrier-protein] dehydratase activity"/>
    <property type="evidence" value="ECO:0007669"/>
    <property type="project" value="UniProtKB-EC"/>
</dbReference>
<evidence type="ECO:0000256" key="9">
    <source>
        <dbReference type="HAMAP-Rule" id="MF_00406"/>
    </source>
</evidence>
<dbReference type="HAMAP" id="MF_00406">
    <property type="entry name" value="FabZ"/>
    <property type="match status" value="1"/>
</dbReference>
<organism evidence="10 11">
    <name type="scientific">Rhizobium tropici</name>
    <dbReference type="NCBI Taxonomy" id="398"/>
    <lineage>
        <taxon>Bacteria</taxon>
        <taxon>Pseudomonadati</taxon>
        <taxon>Pseudomonadota</taxon>
        <taxon>Alphaproteobacteria</taxon>
        <taxon>Hyphomicrobiales</taxon>
        <taxon>Rhizobiaceae</taxon>
        <taxon>Rhizobium/Agrobacterium group</taxon>
        <taxon>Rhizobium</taxon>
    </lineage>
</organism>
<evidence type="ECO:0000256" key="2">
    <source>
        <dbReference type="ARBA" id="ARBA00009174"/>
    </source>
</evidence>
<accession>A0A5B0VQ07</accession>
<name>A0A5B0VQ07_RHITR</name>
<keyword evidence="4 9" id="KW-0444">Lipid biosynthesis</keyword>
<dbReference type="PANTHER" id="PTHR30272:SF1">
    <property type="entry name" value="3-HYDROXYACYL-[ACYL-CARRIER-PROTEIN] DEHYDRATASE"/>
    <property type="match status" value="1"/>
</dbReference>
<evidence type="ECO:0000256" key="3">
    <source>
        <dbReference type="ARBA" id="ARBA00022490"/>
    </source>
</evidence>
<dbReference type="CDD" id="cd01288">
    <property type="entry name" value="FabZ"/>
    <property type="match status" value="1"/>
</dbReference>
<keyword evidence="6 9" id="KW-0443">Lipid metabolism</keyword>
<comment type="catalytic activity">
    <reaction evidence="9">
        <text>a (3R)-hydroxyacyl-[ACP] = a (2E)-enoyl-[ACP] + H2O</text>
        <dbReference type="Rhea" id="RHEA:13097"/>
        <dbReference type="Rhea" id="RHEA-COMP:9925"/>
        <dbReference type="Rhea" id="RHEA-COMP:9945"/>
        <dbReference type="ChEBI" id="CHEBI:15377"/>
        <dbReference type="ChEBI" id="CHEBI:78784"/>
        <dbReference type="ChEBI" id="CHEBI:78827"/>
        <dbReference type="EC" id="4.2.1.59"/>
    </reaction>
</comment>
<dbReference type="GO" id="GO:0016020">
    <property type="term" value="C:membrane"/>
    <property type="evidence" value="ECO:0007669"/>
    <property type="project" value="GOC"/>
</dbReference>
<evidence type="ECO:0000313" key="11">
    <source>
        <dbReference type="Proteomes" id="UP000323608"/>
    </source>
</evidence>
<keyword evidence="5 9" id="KW-0441">Lipid A biosynthesis</keyword>